<dbReference type="AlphaFoldDB" id="A0A7R9B3I3"/>
<name>A0A7R9B3I3_TIMSH</name>
<sequence length="79" mass="8735">MLAPAWVCPPASHSQLTQSLRRDRTDGRTTALSSKTITLLHLTSAPSHENRGPVVLWSVHLATRLEVSWCSGQCTWLRG</sequence>
<dbReference type="EMBL" id="OC005667">
    <property type="protein sequence ID" value="CAD7265558.1"/>
    <property type="molecule type" value="Genomic_DNA"/>
</dbReference>
<evidence type="ECO:0000313" key="1">
    <source>
        <dbReference type="EMBL" id="CAD7265558.1"/>
    </source>
</evidence>
<gene>
    <name evidence="1" type="ORF">TSIB3V08_LOCUS9591</name>
</gene>
<proteinExistence type="predicted"/>
<accession>A0A7R9B3I3</accession>
<reference evidence="1" key="1">
    <citation type="submission" date="2020-11" db="EMBL/GenBank/DDBJ databases">
        <authorList>
            <person name="Tran Van P."/>
        </authorList>
    </citation>
    <scope>NUCLEOTIDE SEQUENCE</scope>
</reference>
<organism evidence="1">
    <name type="scientific">Timema shepardi</name>
    <name type="common">Walking stick</name>
    <dbReference type="NCBI Taxonomy" id="629360"/>
    <lineage>
        <taxon>Eukaryota</taxon>
        <taxon>Metazoa</taxon>
        <taxon>Ecdysozoa</taxon>
        <taxon>Arthropoda</taxon>
        <taxon>Hexapoda</taxon>
        <taxon>Insecta</taxon>
        <taxon>Pterygota</taxon>
        <taxon>Neoptera</taxon>
        <taxon>Polyneoptera</taxon>
        <taxon>Phasmatodea</taxon>
        <taxon>Timematodea</taxon>
        <taxon>Timematoidea</taxon>
        <taxon>Timematidae</taxon>
        <taxon>Timema</taxon>
    </lineage>
</organism>
<protein>
    <submittedName>
        <fullName evidence="1">Uncharacterized protein</fullName>
    </submittedName>
</protein>